<dbReference type="EMBL" id="CP115167">
    <property type="protein sequence ID" value="WDA60654.1"/>
    <property type="molecule type" value="Genomic_DNA"/>
</dbReference>
<proteinExistence type="predicted"/>
<keyword evidence="2" id="KW-1185">Reference proteome</keyword>
<accession>A0ABY7V7J6</accession>
<name>A0ABY7V7J6_9DEIO</name>
<geneLocation type="plasmid" evidence="1 2">
    <name>pDATS02</name>
</geneLocation>
<evidence type="ECO:0000313" key="1">
    <source>
        <dbReference type="EMBL" id="WDA60654.1"/>
    </source>
</evidence>
<dbReference type="Proteomes" id="UP001217044">
    <property type="component" value="Plasmid pDATS02"/>
</dbReference>
<protein>
    <submittedName>
        <fullName evidence="1">Uncharacterized protein</fullName>
    </submittedName>
</protein>
<dbReference type="RefSeq" id="WP_273991402.1">
    <property type="nucleotide sequence ID" value="NZ_BAABQT010000029.1"/>
</dbReference>
<reference evidence="1 2" key="1">
    <citation type="submission" date="2022-12" db="EMBL/GenBank/DDBJ databases">
        <title>Genome Sequence of Deinococcus aquaticus Type Strain PB314.</title>
        <authorList>
            <person name="Albert C."/>
            <person name="Hill J."/>
            <person name="Boren L."/>
            <person name="Scholz-Ng S."/>
            <person name="Fatema N."/>
            <person name="Grosso R."/>
            <person name="Soboslay E."/>
            <person name="Tuohy J."/>
        </authorList>
    </citation>
    <scope>NUCLEOTIDE SEQUENCE [LARGE SCALE GENOMIC DNA]</scope>
    <source>
        <strain evidence="1 2">PB-314</strain>
        <plasmid evidence="1 2">pDATS02</plasmid>
    </source>
</reference>
<sequence length="103" mass="11719">MLTPQDPAWIAALNTCRAMKVNGGTVDDLLFFLRRAGFWKVESIRALRELEHMTLPQAKVAVHLSPVWSDRYEADEAFHDQLENELNGLVEAVETKARDGRLK</sequence>
<gene>
    <name evidence="1" type="ORF">M8445_16945</name>
</gene>
<keyword evidence="1" id="KW-0614">Plasmid</keyword>
<evidence type="ECO:0000313" key="2">
    <source>
        <dbReference type="Proteomes" id="UP001217044"/>
    </source>
</evidence>
<organism evidence="1 2">
    <name type="scientific">Deinococcus aquaticus</name>
    <dbReference type="NCBI Taxonomy" id="328692"/>
    <lineage>
        <taxon>Bacteria</taxon>
        <taxon>Thermotogati</taxon>
        <taxon>Deinococcota</taxon>
        <taxon>Deinococci</taxon>
        <taxon>Deinococcales</taxon>
        <taxon>Deinococcaceae</taxon>
        <taxon>Deinococcus</taxon>
    </lineage>
</organism>